<dbReference type="InterPro" id="IPR057705">
    <property type="entry name" value="DUF7945"/>
</dbReference>
<comment type="caution">
    <text evidence="1">The sequence shown here is derived from an EMBL/GenBank/DDBJ whole genome shotgun (WGS) entry which is preliminary data.</text>
</comment>
<organism evidence="1 2">
    <name type="scientific">Streptomyces pseudovenezuelae</name>
    <dbReference type="NCBI Taxonomy" id="67350"/>
    <lineage>
        <taxon>Bacteria</taxon>
        <taxon>Bacillati</taxon>
        <taxon>Actinomycetota</taxon>
        <taxon>Actinomycetes</taxon>
        <taxon>Kitasatosporales</taxon>
        <taxon>Streptomycetaceae</taxon>
        <taxon>Streptomyces</taxon>
        <taxon>Streptomyces aurantiacus group</taxon>
    </lineage>
</organism>
<dbReference type="Pfam" id="PF25656">
    <property type="entry name" value="DUF7945"/>
    <property type="match status" value="1"/>
</dbReference>
<reference evidence="1 2" key="1">
    <citation type="submission" date="2023-04" db="EMBL/GenBank/DDBJ databases">
        <title>Forest soil microbial communities from Buena Vista Peninsula, Colon Province, Panama.</title>
        <authorList>
            <person name="Bouskill N."/>
        </authorList>
    </citation>
    <scope>NUCLEOTIDE SEQUENCE [LARGE SCALE GENOMIC DNA]</scope>
    <source>
        <strain evidence="1 2">GGS1</strain>
    </source>
</reference>
<name>A0ABT6M141_9ACTN</name>
<gene>
    <name evidence="1" type="ORF">M2283_009028</name>
</gene>
<accession>A0ABT6M141</accession>
<dbReference type="NCBIfam" id="NF047838">
    <property type="entry name" value="SCO4402_fam"/>
    <property type="match status" value="1"/>
</dbReference>
<evidence type="ECO:0008006" key="3">
    <source>
        <dbReference type="Google" id="ProtNLM"/>
    </source>
</evidence>
<evidence type="ECO:0000313" key="1">
    <source>
        <dbReference type="EMBL" id="MDH6221681.1"/>
    </source>
</evidence>
<dbReference type="EMBL" id="JARXVH010000025">
    <property type="protein sequence ID" value="MDH6221681.1"/>
    <property type="molecule type" value="Genomic_DNA"/>
</dbReference>
<dbReference type="Proteomes" id="UP001160499">
    <property type="component" value="Unassembled WGS sequence"/>
</dbReference>
<sequence>MELADMTDVDFPEMRENILSAVRALSDSEYQDRVWVRREYPQEGYFDDFSLNLNILFDDTLVLEEPTLALGKTLRSQEEVAAMTELAERIELVLKTEGSDRSDAEYMESRHWPGVVESASRAYLILTE</sequence>
<proteinExistence type="predicted"/>
<evidence type="ECO:0000313" key="2">
    <source>
        <dbReference type="Proteomes" id="UP001160499"/>
    </source>
</evidence>
<keyword evidence="2" id="KW-1185">Reference proteome</keyword>
<protein>
    <recommendedName>
        <fullName evidence="3">Immunity protein 35 domain-containing protein</fullName>
    </recommendedName>
</protein>
<dbReference type="RefSeq" id="WP_280882386.1">
    <property type="nucleotide sequence ID" value="NZ_JARXVH010000025.1"/>
</dbReference>